<dbReference type="InterPro" id="IPR007788">
    <property type="entry name" value="QCT"/>
</dbReference>
<evidence type="ECO:0000313" key="1">
    <source>
        <dbReference type="EMBL" id="MBO8451877.1"/>
    </source>
</evidence>
<organism evidence="1 2">
    <name type="scientific">Candidatus Cryptobacteroides intestinavium</name>
    <dbReference type="NCBI Taxonomy" id="2840766"/>
    <lineage>
        <taxon>Bacteria</taxon>
        <taxon>Pseudomonadati</taxon>
        <taxon>Bacteroidota</taxon>
        <taxon>Bacteroidia</taxon>
        <taxon>Bacteroidales</taxon>
        <taxon>Candidatus Cryptobacteroides</taxon>
    </lineage>
</organism>
<dbReference type="EMBL" id="JADIMI010000028">
    <property type="protein sequence ID" value="MBO8451877.1"/>
    <property type="molecule type" value="Genomic_DNA"/>
</dbReference>
<dbReference type="Gene3D" id="2.130.10.10">
    <property type="entry name" value="YVTN repeat-like/Quinoprotein amine dehydrogenase"/>
    <property type="match status" value="1"/>
</dbReference>
<dbReference type="Pfam" id="PF05096">
    <property type="entry name" value="Glu_cyclase_2"/>
    <property type="match status" value="1"/>
</dbReference>
<dbReference type="PANTHER" id="PTHR31270">
    <property type="entry name" value="GLUTAMINYL-PEPTIDE CYCLOTRANSFERASE"/>
    <property type="match status" value="1"/>
</dbReference>
<proteinExistence type="predicted"/>
<name>A0A9D9HIQ2_9BACT</name>
<dbReference type="SUPFAM" id="SSF50969">
    <property type="entry name" value="YVTN repeat-like/Quinoprotein amine dehydrogenase"/>
    <property type="match status" value="1"/>
</dbReference>
<accession>A0A9D9HIQ2</accession>
<evidence type="ECO:0000313" key="2">
    <source>
        <dbReference type="Proteomes" id="UP000823661"/>
    </source>
</evidence>
<protein>
    <submittedName>
        <fullName evidence="1">Glutaminyl-peptide cyclotransferase</fullName>
    </submittedName>
</protein>
<dbReference type="Proteomes" id="UP000823661">
    <property type="component" value="Unassembled WGS sequence"/>
</dbReference>
<dbReference type="InterPro" id="IPR011044">
    <property type="entry name" value="Quino_amine_DH_bsu"/>
</dbReference>
<reference evidence="1" key="2">
    <citation type="journal article" date="2021" name="PeerJ">
        <title>Extensive microbial diversity within the chicken gut microbiome revealed by metagenomics and culture.</title>
        <authorList>
            <person name="Gilroy R."/>
            <person name="Ravi A."/>
            <person name="Getino M."/>
            <person name="Pursley I."/>
            <person name="Horton D.L."/>
            <person name="Alikhan N.F."/>
            <person name="Baker D."/>
            <person name="Gharbi K."/>
            <person name="Hall N."/>
            <person name="Watson M."/>
            <person name="Adriaenssens E.M."/>
            <person name="Foster-Nyarko E."/>
            <person name="Jarju S."/>
            <person name="Secka A."/>
            <person name="Antonio M."/>
            <person name="Oren A."/>
            <person name="Chaudhuri R.R."/>
            <person name="La Ragione R."/>
            <person name="Hildebrand F."/>
            <person name="Pallen M.J."/>
        </authorList>
    </citation>
    <scope>NUCLEOTIDE SEQUENCE</scope>
    <source>
        <strain evidence="1">B1-20833</strain>
    </source>
</reference>
<dbReference type="InterPro" id="IPR015943">
    <property type="entry name" value="WD40/YVTN_repeat-like_dom_sf"/>
</dbReference>
<dbReference type="AlphaFoldDB" id="A0A9D9HIQ2"/>
<reference evidence="1" key="1">
    <citation type="submission" date="2020-10" db="EMBL/GenBank/DDBJ databases">
        <authorList>
            <person name="Gilroy R."/>
        </authorList>
    </citation>
    <scope>NUCLEOTIDE SEQUENCE</scope>
    <source>
        <strain evidence="1">B1-20833</strain>
    </source>
</reference>
<dbReference type="GO" id="GO:0016603">
    <property type="term" value="F:glutaminyl-peptide cyclotransferase activity"/>
    <property type="evidence" value="ECO:0007669"/>
    <property type="project" value="InterPro"/>
</dbReference>
<comment type="caution">
    <text evidence="1">The sequence shown here is derived from an EMBL/GenBank/DDBJ whole genome shotgun (WGS) entry which is preliminary data.</text>
</comment>
<gene>
    <name evidence="1" type="ORF">IAC06_03205</name>
</gene>
<dbReference type="PANTHER" id="PTHR31270:SF1">
    <property type="entry name" value="GLUTAMINYL-PEPTIDE CYCLOTRANSFERASE"/>
    <property type="match status" value="1"/>
</dbReference>
<sequence>MPSLILIRTAVPVLMCGIIGILSSAGCAWAKVREYRVEVVKEYPHDPSAYTQGLFFNDGHLYESTGIYGHSSFRKVELATGKVLVKKDFSSKYFIEGSVMLDGSLYLLTWTSRVAFIYDAATLEYRSTYSYPRAGWGLTTDGSQLIASDGTSTLYFMDGQFSVRRRLTVRLDGRQMRLLNELEYIGGKIWANVYTSDLILIIDPETGNVEATVDASGLLPSRLRTAGTDVLNGIAYDEKTGKIYLTGKNWPRLYEIRLVEK</sequence>